<feature type="signal peptide" evidence="1">
    <location>
        <begin position="1"/>
        <end position="22"/>
    </location>
</feature>
<dbReference type="OrthoDB" id="8456558at2"/>
<feature type="chain" id="PRO_5021773676" evidence="1">
    <location>
        <begin position="23"/>
        <end position="115"/>
    </location>
</feature>
<gene>
    <name evidence="2" type="ORF">MAE02_22160</name>
</gene>
<comment type="caution">
    <text evidence="2">The sequence shown here is derived from an EMBL/GenBank/DDBJ whole genome shotgun (WGS) entry which is preliminary data.</text>
</comment>
<keyword evidence="3" id="KW-1185">Reference proteome</keyword>
<reference evidence="2 3" key="1">
    <citation type="submission" date="2019-07" db="EMBL/GenBank/DDBJ databases">
        <title>Whole genome shotgun sequence of Microvirga aerophila NBRC 106136.</title>
        <authorList>
            <person name="Hosoyama A."/>
            <person name="Uohara A."/>
            <person name="Ohji S."/>
            <person name="Ichikawa N."/>
        </authorList>
    </citation>
    <scope>NUCLEOTIDE SEQUENCE [LARGE SCALE GENOMIC DNA]</scope>
    <source>
        <strain evidence="2 3">NBRC 106136</strain>
    </source>
</reference>
<evidence type="ECO:0000256" key="1">
    <source>
        <dbReference type="SAM" id="SignalP"/>
    </source>
</evidence>
<organism evidence="2 3">
    <name type="scientific">Microvirga aerophila</name>
    <dbReference type="NCBI Taxonomy" id="670291"/>
    <lineage>
        <taxon>Bacteria</taxon>
        <taxon>Pseudomonadati</taxon>
        <taxon>Pseudomonadota</taxon>
        <taxon>Alphaproteobacteria</taxon>
        <taxon>Hyphomicrobiales</taxon>
        <taxon>Methylobacteriaceae</taxon>
        <taxon>Microvirga</taxon>
    </lineage>
</organism>
<sequence>MIQKVLVGSIFLLILTAQPVLAGPCTQDINRVQAQVDARIGAVAGAGPTGPETNAALLHREPTPGSIAAAEQRLGEGRPMEAALAALARARTADDAGDRAACERALADARQATSP</sequence>
<dbReference type="Proteomes" id="UP000321085">
    <property type="component" value="Unassembled WGS sequence"/>
</dbReference>
<evidence type="ECO:0000313" key="2">
    <source>
        <dbReference type="EMBL" id="GEO14520.1"/>
    </source>
</evidence>
<keyword evidence="1" id="KW-0732">Signal</keyword>
<dbReference type="RefSeq" id="WP_114186231.1">
    <property type="nucleotide sequence ID" value="NZ_BJYU01000024.1"/>
</dbReference>
<dbReference type="EMBL" id="BJYU01000024">
    <property type="protein sequence ID" value="GEO14520.1"/>
    <property type="molecule type" value="Genomic_DNA"/>
</dbReference>
<accession>A0A512BRC7</accession>
<proteinExistence type="predicted"/>
<protein>
    <submittedName>
        <fullName evidence="2">Uncharacterized protein</fullName>
    </submittedName>
</protein>
<name>A0A512BRC7_9HYPH</name>
<dbReference type="AlphaFoldDB" id="A0A512BRC7"/>
<evidence type="ECO:0000313" key="3">
    <source>
        <dbReference type="Proteomes" id="UP000321085"/>
    </source>
</evidence>